<reference evidence="1" key="1">
    <citation type="submission" date="2020-05" db="EMBL/GenBank/DDBJ databases">
        <title>Large-scale comparative analyses of tick genomes elucidate their genetic diversity and vector capacities.</title>
        <authorList>
            <person name="Jia N."/>
            <person name="Wang J."/>
            <person name="Shi W."/>
            <person name="Du L."/>
            <person name="Sun Y."/>
            <person name="Zhan W."/>
            <person name="Jiang J."/>
            <person name="Wang Q."/>
            <person name="Zhang B."/>
            <person name="Ji P."/>
            <person name="Sakyi L.B."/>
            <person name="Cui X."/>
            <person name="Yuan T."/>
            <person name="Jiang B."/>
            <person name="Yang W."/>
            <person name="Lam T.T.-Y."/>
            <person name="Chang Q."/>
            <person name="Ding S."/>
            <person name="Wang X."/>
            <person name="Zhu J."/>
            <person name="Ruan X."/>
            <person name="Zhao L."/>
            <person name="Wei J."/>
            <person name="Que T."/>
            <person name="Du C."/>
            <person name="Cheng J."/>
            <person name="Dai P."/>
            <person name="Han X."/>
            <person name="Huang E."/>
            <person name="Gao Y."/>
            <person name="Liu J."/>
            <person name="Shao H."/>
            <person name="Ye R."/>
            <person name="Li L."/>
            <person name="Wei W."/>
            <person name="Wang X."/>
            <person name="Wang C."/>
            <person name="Yang T."/>
            <person name="Huo Q."/>
            <person name="Li W."/>
            <person name="Guo W."/>
            <person name="Chen H."/>
            <person name="Zhou L."/>
            <person name="Ni X."/>
            <person name="Tian J."/>
            <person name="Zhou Y."/>
            <person name="Sheng Y."/>
            <person name="Liu T."/>
            <person name="Pan Y."/>
            <person name="Xia L."/>
            <person name="Li J."/>
            <person name="Zhao F."/>
            <person name="Cao W."/>
        </authorList>
    </citation>
    <scope>NUCLEOTIDE SEQUENCE</scope>
    <source>
        <strain evidence="1">Dsil-2018</strain>
    </source>
</reference>
<gene>
    <name evidence="1" type="ORF">HPB49_015488</name>
</gene>
<proteinExistence type="predicted"/>
<dbReference type="EMBL" id="CM023479">
    <property type="protein sequence ID" value="KAH7974431.1"/>
    <property type="molecule type" value="Genomic_DNA"/>
</dbReference>
<evidence type="ECO:0000313" key="1">
    <source>
        <dbReference type="EMBL" id="KAH7974431.1"/>
    </source>
</evidence>
<accession>A0ACB8DPZ9</accession>
<dbReference type="Proteomes" id="UP000821865">
    <property type="component" value="Chromosome 10"/>
</dbReference>
<organism evidence="1 2">
    <name type="scientific">Dermacentor silvarum</name>
    <name type="common">Tick</name>
    <dbReference type="NCBI Taxonomy" id="543639"/>
    <lineage>
        <taxon>Eukaryota</taxon>
        <taxon>Metazoa</taxon>
        <taxon>Ecdysozoa</taxon>
        <taxon>Arthropoda</taxon>
        <taxon>Chelicerata</taxon>
        <taxon>Arachnida</taxon>
        <taxon>Acari</taxon>
        <taxon>Parasitiformes</taxon>
        <taxon>Ixodida</taxon>
        <taxon>Ixodoidea</taxon>
        <taxon>Ixodidae</taxon>
        <taxon>Rhipicephalinae</taxon>
        <taxon>Dermacentor</taxon>
    </lineage>
</organism>
<comment type="caution">
    <text evidence="1">The sequence shown here is derived from an EMBL/GenBank/DDBJ whole genome shotgun (WGS) entry which is preliminary data.</text>
</comment>
<keyword evidence="2" id="KW-1185">Reference proteome</keyword>
<name>A0ACB8DPZ9_DERSI</name>
<evidence type="ECO:0000313" key="2">
    <source>
        <dbReference type="Proteomes" id="UP000821865"/>
    </source>
</evidence>
<protein>
    <submittedName>
        <fullName evidence="1">Uncharacterized protein</fullName>
    </submittedName>
</protein>
<sequence length="152" mass="16641">MKKAWLTTFNHSVLEETDSNGNPINLWCQAGPKNSEAKCVLCNVVIACAQHGTSAVKRHACSKMHLEAVEQHRGTYDKLVTPKTVQATLNFARQATASCSLNDNVAKALFSISLCVKTIPFAYAETATKTFPAMFPDSRIAEKFSCSRTKVT</sequence>